<evidence type="ECO:0008006" key="4">
    <source>
        <dbReference type="Google" id="ProtNLM"/>
    </source>
</evidence>
<proteinExistence type="predicted"/>
<organism evidence="2 3">
    <name type="scientific">Pangasianodon hypophthalmus</name>
    <name type="common">Striped catfish</name>
    <name type="synonym">Helicophagus hypophthalmus</name>
    <dbReference type="NCBI Taxonomy" id="310915"/>
    <lineage>
        <taxon>Eukaryota</taxon>
        <taxon>Metazoa</taxon>
        <taxon>Chordata</taxon>
        <taxon>Craniata</taxon>
        <taxon>Vertebrata</taxon>
        <taxon>Euteleostomi</taxon>
        <taxon>Actinopterygii</taxon>
        <taxon>Neopterygii</taxon>
        <taxon>Teleostei</taxon>
        <taxon>Ostariophysi</taxon>
        <taxon>Siluriformes</taxon>
        <taxon>Pangasiidae</taxon>
        <taxon>Pangasianodon</taxon>
    </lineage>
</organism>
<sequence>MIFQCIVTILLTDSCLAGCPKLTFEYSVESCILCVCACVVILKKKKYRELLYHTMCCGHMRAFTPFSPAWCSLSHLSAYQANEACGEKRTNAARLKPVL</sequence>
<dbReference type="Proteomes" id="UP000327468">
    <property type="component" value="Chromosome 7"/>
</dbReference>
<evidence type="ECO:0000313" key="2">
    <source>
        <dbReference type="EMBL" id="KAB5571210.1"/>
    </source>
</evidence>
<protein>
    <recommendedName>
        <fullName evidence="4">Secreted protein</fullName>
    </recommendedName>
</protein>
<accession>A0A5N5NUR3</accession>
<keyword evidence="1" id="KW-0732">Signal</keyword>
<dbReference type="EMBL" id="VFJC01000008">
    <property type="protein sequence ID" value="KAB5571210.1"/>
    <property type="molecule type" value="Genomic_DNA"/>
</dbReference>
<gene>
    <name evidence="2" type="ORF">PHYPO_G00222440</name>
</gene>
<feature type="signal peptide" evidence="1">
    <location>
        <begin position="1"/>
        <end position="17"/>
    </location>
</feature>
<keyword evidence="3" id="KW-1185">Reference proteome</keyword>
<evidence type="ECO:0000313" key="3">
    <source>
        <dbReference type="Proteomes" id="UP000327468"/>
    </source>
</evidence>
<feature type="chain" id="PRO_5024270500" description="Secreted protein" evidence="1">
    <location>
        <begin position="18"/>
        <end position="99"/>
    </location>
</feature>
<dbReference type="AlphaFoldDB" id="A0A5N5NUR3"/>
<comment type="caution">
    <text evidence="2">The sequence shown here is derived from an EMBL/GenBank/DDBJ whole genome shotgun (WGS) entry which is preliminary data.</text>
</comment>
<reference evidence="2 3" key="1">
    <citation type="submission" date="2019-06" db="EMBL/GenBank/DDBJ databases">
        <title>A chromosome-scale genome assembly of the striped catfish, Pangasianodon hypophthalmus.</title>
        <authorList>
            <person name="Wen M."/>
            <person name="Zahm M."/>
            <person name="Roques C."/>
            <person name="Cabau C."/>
            <person name="Klopp C."/>
            <person name="Donnadieu C."/>
            <person name="Jouanno E."/>
            <person name="Avarre J.-C."/>
            <person name="Campet M."/>
            <person name="Ha T.T.T."/>
            <person name="Dugue R."/>
            <person name="Lampietro C."/>
            <person name="Louis A."/>
            <person name="Herpin A."/>
            <person name="Echchiki A."/>
            <person name="Berthelot C."/>
            <person name="Parey E."/>
            <person name="Roest-Crollius H."/>
            <person name="Braasch I."/>
            <person name="Postlethwait J."/>
            <person name="Bobe J."/>
            <person name="Montfort J."/>
            <person name="Bouchez O."/>
            <person name="Begum T."/>
            <person name="Schartl M."/>
            <person name="Guiguen Y."/>
        </authorList>
    </citation>
    <scope>NUCLEOTIDE SEQUENCE [LARGE SCALE GENOMIC DNA]</scope>
    <source>
        <strain evidence="2 3">Indonesia</strain>
        <tissue evidence="2">Blood</tissue>
    </source>
</reference>
<name>A0A5N5NUR3_PANHP</name>
<evidence type="ECO:0000256" key="1">
    <source>
        <dbReference type="SAM" id="SignalP"/>
    </source>
</evidence>